<protein>
    <submittedName>
        <fullName evidence="2">Alpha-ketoglutarate-dependent dioxygenase AlkB</fullName>
    </submittedName>
</protein>
<dbReference type="GO" id="GO:0051213">
    <property type="term" value="F:dioxygenase activity"/>
    <property type="evidence" value="ECO:0007669"/>
    <property type="project" value="UniProtKB-KW"/>
</dbReference>
<keyword evidence="3" id="KW-1185">Reference proteome</keyword>
<keyword evidence="2" id="KW-0560">Oxidoreductase</keyword>
<feature type="domain" description="Fe2OG dioxygenase" evidence="1">
    <location>
        <begin position="94"/>
        <end position="191"/>
    </location>
</feature>
<evidence type="ECO:0000313" key="2">
    <source>
        <dbReference type="EMBL" id="QTD46855.1"/>
    </source>
</evidence>
<dbReference type="SUPFAM" id="SSF51197">
    <property type="entry name" value="Clavaminate synthase-like"/>
    <property type="match status" value="1"/>
</dbReference>
<dbReference type="KEGG" id="otd:J1M35_08290"/>
<dbReference type="InterPro" id="IPR037151">
    <property type="entry name" value="AlkB-like_sf"/>
</dbReference>
<dbReference type="AlphaFoldDB" id="A0A975CIL0"/>
<dbReference type="Gene3D" id="2.60.120.590">
    <property type="entry name" value="Alpha-ketoglutarate-dependent dioxygenase AlkB-like"/>
    <property type="match status" value="1"/>
</dbReference>
<dbReference type="Proteomes" id="UP000663903">
    <property type="component" value="Chromosome"/>
</dbReference>
<dbReference type="PANTHER" id="PTHR31212:SF4">
    <property type="entry name" value="ALPHA-KETOGLUTARATE-DEPENDENT DIOXYGENASE ALKB HOMOLOG 3"/>
    <property type="match status" value="1"/>
</dbReference>
<accession>A0A975CIL0</accession>
<dbReference type="InterPro" id="IPR005123">
    <property type="entry name" value="Oxoglu/Fe-dep_dioxygenase_dom"/>
</dbReference>
<dbReference type="PROSITE" id="PS51471">
    <property type="entry name" value="FE2OG_OXY"/>
    <property type="match status" value="1"/>
</dbReference>
<sequence length="194" mass="20657">MNSQCMLFADEPIALVRDAEGGIGYHPGVVADDVAAAWFDALLPSVPWRSEERPMYDRIVAVPRLMASVALSDPSRPPCIDAALRAVCAVAPAPYTRVGLNLYRGAGDSVAMHNDRVHGLAPGQPIAILSLGAARDMLIRAKPGGPSRRVRLESGSVLVMSHASQHTHEHGIPKTSQPAGARISVAFRVRLPCT</sequence>
<evidence type="ECO:0000313" key="3">
    <source>
        <dbReference type="Proteomes" id="UP000663903"/>
    </source>
</evidence>
<dbReference type="PANTHER" id="PTHR31212">
    <property type="entry name" value="ALPHA-KETOGLUTARATE-DEPENDENT DIOXYGENASE ALKB HOMOLOG 3"/>
    <property type="match status" value="1"/>
</dbReference>
<dbReference type="GO" id="GO:0006307">
    <property type="term" value="P:DNA alkylation repair"/>
    <property type="evidence" value="ECO:0007669"/>
    <property type="project" value="InterPro"/>
</dbReference>
<dbReference type="InterPro" id="IPR032854">
    <property type="entry name" value="ALKBH3"/>
</dbReference>
<organism evidence="2 3">
    <name type="scientific">Ottowia testudinis</name>
    <dbReference type="NCBI Taxonomy" id="2816950"/>
    <lineage>
        <taxon>Bacteria</taxon>
        <taxon>Pseudomonadati</taxon>
        <taxon>Pseudomonadota</taxon>
        <taxon>Betaproteobacteria</taxon>
        <taxon>Burkholderiales</taxon>
        <taxon>Comamonadaceae</taxon>
        <taxon>Ottowia</taxon>
    </lineage>
</organism>
<evidence type="ECO:0000259" key="1">
    <source>
        <dbReference type="PROSITE" id="PS51471"/>
    </source>
</evidence>
<gene>
    <name evidence="2" type="ORF">J1M35_08290</name>
</gene>
<dbReference type="InterPro" id="IPR027450">
    <property type="entry name" value="AlkB-like"/>
</dbReference>
<proteinExistence type="predicted"/>
<name>A0A975CIL0_9BURK</name>
<keyword evidence="2" id="KW-0223">Dioxygenase</keyword>
<dbReference type="Pfam" id="PF13532">
    <property type="entry name" value="2OG-FeII_Oxy_2"/>
    <property type="match status" value="1"/>
</dbReference>
<reference evidence="2" key="1">
    <citation type="submission" date="2021-03" db="EMBL/GenBank/DDBJ databases">
        <title>Ottowia sp. 27C isolated from the cloaca of a Giant Asian pond turtle (Heosemys grandis).</title>
        <authorList>
            <person name="Spergser J."/>
            <person name="Busse H.-J."/>
        </authorList>
    </citation>
    <scope>NUCLEOTIDE SEQUENCE</scope>
    <source>
        <strain evidence="2">27C</strain>
    </source>
</reference>
<dbReference type="EMBL" id="CP071796">
    <property type="protein sequence ID" value="QTD46855.1"/>
    <property type="molecule type" value="Genomic_DNA"/>
</dbReference>